<protein>
    <submittedName>
        <fullName evidence="3">Universal stress protein</fullName>
    </submittedName>
</protein>
<organism evidence="3 4">
    <name type="scientific">Janibacter alittae</name>
    <dbReference type="NCBI Taxonomy" id="3115209"/>
    <lineage>
        <taxon>Bacteria</taxon>
        <taxon>Bacillati</taxon>
        <taxon>Actinomycetota</taxon>
        <taxon>Actinomycetes</taxon>
        <taxon>Micrococcales</taxon>
        <taxon>Intrasporangiaceae</taxon>
        <taxon>Janibacter</taxon>
    </lineage>
</organism>
<evidence type="ECO:0000259" key="2">
    <source>
        <dbReference type="Pfam" id="PF00582"/>
    </source>
</evidence>
<proteinExistence type="inferred from homology"/>
<comment type="similarity">
    <text evidence="1">Belongs to the universal stress protein A family.</text>
</comment>
<dbReference type="EMBL" id="CP144913">
    <property type="protein sequence ID" value="WXB76861.1"/>
    <property type="molecule type" value="Genomic_DNA"/>
</dbReference>
<dbReference type="InterPro" id="IPR006015">
    <property type="entry name" value="Universal_stress_UspA"/>
</dbReference>
<reference evidence="3 4" key="1">
    <citation type="submission" date="2024-02" db="EMBL/GenBank/DDBJ databases">
        <title>Janibacter sp. nov., isolated from gut of marine sandworm.</title>
        <authorList>
            <person name="Kim B."/>
            <person name="Jun M.O."/>
            <person name="Shin N.-R."/>
        </authorList>
    </citation>
    <scope>NUCLEOTIDE SEQUENCE [LARGE SCALE GENOMIC DNA]</scope>
    <source>
        <strain evidence="3 4">A1S7</strain>
    </source>
</reference>
<dbReference type="Proteomes" id="UP001382727">
    <property type="component" value="Chromosome"/>
</dbReference>
<dbReference type="SUPFAM" id="SSF52402">
    <property type="entry name" value="Adenine nucleotide alpha hydrolases-like"/>
    <property type="match status" value="1"/>
</dbReference>
<keyword evidence="4" id="KW-1185">Reference proteome</keyword>
<dbReference type="PANTHER" id="PTHR31964:SF113">
    <property type="entry name" value="USPA DOMAIN-CONTAINING PROTEIN"/>
    <property type="match status" value="1"/>
</dbReference>
<sequence length="146" mass="15452">MMDEPIAVGVDGSADSIRALRWAADYAQLVDAPVVALLAWDLETVYGRVVLAEGESKETVEGEARDVLADAVREALGEDARVEQRTVRGHPAQVVAEASERARLVVVGSRGRGGFTSLLLGSVSQHVVTHAACPVLVMPHEDPTSA</sequence>
<dbReference type="CDD" id="cd00293">
    <property type="entry name" value="USP-like"/>
    <property type="match status" value="1"/>
</dbReference>
<evidence type="ECO:0000313" key="4">
    <source>
        <dbReference type="Proteomes" id="UP001382727"/>
    </source>
</evidence>
<name>A0ABZ2MIG4_9MICO</name>
<dbReference type="Gene3D" id="3.40.50.620">
    <property type="entry name" value="HUPs"/>
    <property type="match status" value="1"/>
</dbReference>
<dbReference type="RefSeq" id="WP_338750237.1">
    <property type="nucleotide sequence ID" value="NZ_CP144913.1"/>
</dbReference>
<accession>A0ABZ2MIG4</accession>
<gene>
    <name evidence="3" type="ORF">V1351_02040</name>
</gene>
<dbReference type="InterPro" id="IPR006016">
    <property type="entry name" value="UspA"/>
</dbReference>
<dbReference type="InterPro" id="IPR014729">
    <property type="entry name" value="Rossmann-like_a/b/a_fold"/>
</dbReference>
<evidence type="ECO:0000313" key="3">
    <source>
        <dbReference type="EMBL" id="WXB76861.1"/>
    </source>
</evidence>
<dbReference type="PANTHER" id="PTHR31964">
    <property type="entry name" value="ADENINE NUCLEOTIDE ALPHA HYDROLASES-LIKE SUPERFAMILY PROTEIN"/>
    <property type="match status" value="1"/>
</dbReference>
<dbReference type="PRINTS" id="PR01438">
    <property type="entry name" value="UNVRSLSTRESS"/>
</dbReference>
<feature type="domain" description="UspA" evidence="2">
    <location>
        <begin position="5"/>
        <end position="138"/>
    </location>
</feature>
<evidence type="ECO:0000256" key="1">
    <source>
        <dbReference type="ARBA" id="ARBA00008791"/>
    </source>
</evidence>
<dbReference type="Pfam" id="PF00582">
    <property type="entry name" value="Usp"/>
    <property type="match status" value="1"/>
</dbReference>